<evidence type="ECO:0000313" key="7">
    <source>
        <dbReference type="EMBL" id="CAB3245247.1"/>
    </source>
</evidence>
<dbReference type="InterPro" id="IPR002048">
    <property type="entry name" value="EF_hand_dom"/>
</dbReference>
<dbReference type="Pfam" id="PF17958">
    <property type="entry name" value="EF-hand_13"/>
    <property type="match status" value="1"/>
</dbReference>
<evidence type="ECO:0000256" key="4">
    <source>
        <dbReference type="SAM" id="MobiDB-lite"/>
    </source>
</evidence>
<dbReference type="GO" id="GO:0000159">
    <property type="term" value="C:protein phosphatase type 2A complex"/>
    <property type="evidence" value="ECO:0007669"/>
    <property type="project" value="TreeGrafter"/>
</dbReference>
<dbReference type="PROSITE" id="PS00018">
    <property type="entry name" value="EF_HAND_1"/>
    <property type="match status" value="1"/>
</dbReference>
<dbReference type="SUPFAM" id="SSF47473">
    <property type="entry name" value="EF-hand"/>
    <property type="match status" value="2"/>
</dbReference>
<comment type="caution">
    <text evidence="7">The sequence shown here is derived from an EMBL/GenBank/DDBJ whole genome shotgun (WGS) entry which is preliminary data.</text>
</comment>
<dbReference type="Proteomes" id="UP000494256">
    <property type="component" value="Unassembled WGS sequence"/>
</dbReference>
<dbReference type="GO" id="GO:0019888">
    <property type="term" value="F:protein phosphatase regulator activity"/>
    <property type="evidence" value="ECO:0007669"/>
    <property type="project" value="TreeGrafter"/>
</dbReference>
<feature type="compositionally biased region" description="Polar residues" evidence="4">
    <location>
        <begin position="623"/>
        <end position="632"/>
    </location>
</feature>
<dbReference type="EMBL" id="CADEBC010000524">
    <property type="protein sequence ID" value="CAB3245247.1"/>
    <property type="molecule type" value="Genomic_DNA"/>
</dbReference>
<evidence type="ECO:0000256" key="2">
    <source>
        <dbReference type="ARBA" id="ARBA00022837"/>
    </source>
</evidence>
<reference evidence="8 9" key="1">
    <citation type="submission" date="2020-04" db="EMBL/GenBank/DDBJ databases">
        <authorList>
            <person name="Wallbank WR R."/>
            <person name="Pardo Diaz C."/>
            <person name="Kozak K."/>
            <person name="Martin S."/>
            <person name="Jiggins C."/>
            <person name="Moest M."/>
            <person name="Warren A I."/>
            <person name="Byers J.R.P. K."/>
            <person name="Montejo-Kovacevich G."/>
            <person name="Yen C E."/>
        </authorList>
    </citation>
    <scope>NUCLEOTIDE SEQUENCE [LARGE SCALE GENOMIC DNA]</scope>
</reference>
<organism evidence="7 8">
    <name type="scientific">Arctia plantaginis</name>
    <name type="common">Wood tiger moth</name>
    <name type="synonym">Phalaena plantaginis</name>
    <dbReference type="NCBI Taxonomy" id="874455"/>
    <lineage>
        <taxon>Eukaryota</taxon>
        <taxon>Metazoa</taxon>
        <taxon>Ecdysozoa</taxon>
        <taxon>Arthropoda</taxon>
        <taxon>Hexapoda</taxon>
        <taxon>Insecta</taxon>
        <taxon>Pterygota</taxon>
        <taxon>Neoptera</taxon>
        <taxon>Endopterygota</taxon>
        <taxon>Lepidoptera</taxon>
        <taxon>Glossata</taxon>
        <taxon>Ditrysia</taxon>
        <taxon>Noctuoidea</taxon>
        <taxon>Erebidae</taxon>
        <taxon>Arctiinae</taxon>
        <taxon>Arctia</taxon>
    </lineage>
</organism>
<dbReference type="InterPro" id="IPR018247">
    <property type="entry name" value="EF_Hand_1_Ca_BS"/>
</dbReference>
<sequence>MSYAASAPPKPSSAPPHTTLQRTVRGAASSGAPARVIPRFHFPKGRPPPGHQQDHALHKVQSAFATFPNSQVPRESFKHIVKACECPLYWKMPLFLATQQNLHVPVDGHKFIDYWRDMTSQCHDHASRFVHILTRGKSNTLAPEDFVPLVQDVVDTHPGLSFLKEATEFHSRYVHTVIARIFYCVNRSWSGRISIPELRRSNLLQVIQLLEDEEDINQVTQFFSYEHFYVIYCKFWELDRDHDLFIDKHDLARHNDHALSSRMIERVLSGCVTRGNQNRLTPDGEPRMSYTEFVWFLLAEEDKTHPTAIEYWFRCMDVDGDGYISMYELEYFYEEQMQRMEAIGIETLPFNDCLCQMLDMVHPAEEGKITLTDLKRCKLTPIFFDTFFNLEKYLDHEQRDPFATQRDSDCEMSEWDRFAAEEYELLVAEEGGSDAQDQMQLYRIMRESEKKKCMNRFIELCRRRKTDLAILGSYDETDEDCLSPNLDDITNTEAIEDSSVEESTLSECAAGPRREPARPVHLSHHAHPLGPGATSISGYVNLSSIYSIGGDRWANTQNPNTKNGLGDKKLPTEKPVPPEKPVSLMMVNGKMDNRYAGFGNNSFLYSQLLGTSGTRTKDPPSYTAATSGAFDQTSEKTKPVTSPISPVTSPVNGINKISDNYERAVAERLSPQREISRLNRSSLFSKVNTGVVSSKVKKKSARQDEEDEDYARDSDECSL</sequence>
<dbReference type="Gene3D" id="1.10.238.10">
    <property type="entry name" value="EF-hand"/>
    <property type="match status" value="1"/>
</dbReference>
<dbReference type="Pfam" id="PF13499">
    <property type="entry name" value="EF-hand_7"/>
    <property type="match status" value="1"/>
</dbReference>
<name>A0A8S1AD27_ARCPL</name>
<dbReference type="Gene3D" id="1.10.238.220">
    <property type="match status" value="1"/>
</dbReference>
<dbReference type="InterPro" id="IPR048855">
    <property type="entry name" value="P2R3A_B_D_EF-hand"/>
</dbReference>
<evidence type="ECO:0000256" key="1">
    <source>
        <dbReference type="ARBA" id="ARBA00022723"/>
    </source>
</evidence>
<feature type="region of interest" description="Disordered" evidence="4">
    <location>
        <begin position="613"/>
        <end position="652"/>
    </location>
</feature>
<evidence type="ECO:0000259" key="5">
    <source>
        <dbReference type="PROSITE" id="PS50222"/>
    </source>
</evidence>
<feature type="compositionally biased region" description="Low complexity" evidence="4">
    <location>
        <begin position="639"/>
        <end position="651"/>
    </location>
</feature>
<feature type="compositionally biased region" description="Polar residues" evidence="4">
    <location>
        <begin position="554"/>
        <end position="563"/>
    </location>
</feature>
<accession>A0A8S1AD27</accession>
<dbReference type="FunFam" id="1.10.238.10:FF:000628">
    <property type="entry name" value="Serine/threonine-protein phosphatase 2A regulatory subunit B'' subunit beta"/>
    <property type="match status" value="1"/>
</dbReference>
<evidence type="ECO:0000313" key="6">
    <source>
        <dbReference type="EMBL" id="CAB3220876.1"/>
    </source>
</evidence>
<dbReference type="EMBL" id="CADEBD010000042">
    <property type="protein sequence ID" value="CAB3220876.1"/>
    <property type="molecule type" value="Genomic_DNA"/>
</dbReference>
<feature type="domain" description="EF-hand" evidence="5">
    <location>
        <begin position="304"/>
        <end position="339"/>
    </location>
</feature>
<dbReference type="Proteomes" id="UP000494106">
    <property type="component" value="Unassembled WGS sequence"/>
</dbReference>
<evidence type="ECO:0000256" key="3">
    <source>
        <dbReference type="ARBA" id="ARBA00093310"/>
    </source>
</evidence>
<comment type="function">
    <text evidence="3">The B regulatory subunit might modulate substrate selectivity and catalytic activity, and might also direct the localization of the catalytic enzyme to a particular subcellular compartment.</text>
</comment>
<evidence type="ECO:0000313" key="8">
    <source>
        <dbReference type="Proteomes" id="UP000494106"/>
    </source>
</evidence>
<feature type="region of interest" description="Disordered" evidence="4">
    <location>
        <begin position="1"/>
        <end position="31"/>
    </location>
</feature>
<dbReference type="Pfam" id="PF21161">
    <property type="entry name" value="P2R3B_EF-hand"/>
    <property type="match status" value="1"/>
</dbReference>
<dbReference type="InterPro" id="IPR011992">
    <property type="entry name" value="EF-hand-dom_pair"/>
</dbReference>
<proteinExistence type="predicted"/>
<dbReference type="GO" id="GO:0005509">
    <property type="term" value="F:calcium ion binding"/>
    <property type="evidence" value="ECO:0007669"/>
    <property type="project" value="InterPro"/>
</dbReference>
<evidence type="ECO:0000313" key="9">
    <source>
        <dbReference type="Proteomes" id="UP000494256"/>
    </source>
</evidence>
<protein>
    <recommendedName>
        <fullName evidence="5">EF-hand domain-containing protein</fullName>
    </recommendedName>
</protein>
<dbReference type="AlphaFoldDB" id="A0A8S1AD27"/>
<keyword evidence="1" id="KW-0479">Metal-binding</keyword>
<feature type="region of interest" description="Disordered" evidence="4">
    <location>
        <begin position="552"/>
        <end position="582"/>
    </location>
</feature>
<dbReference type="FunFam" id="1.10.238.220:FF:000001">
    <property type="entry name" value="Serine/threonine-protein phosphatase 2A regulatory subunit B'' subunit alpha"/>
    <property type="match status" value="1"/>
</dbReference>
<dbReference type="Gene3D" id="1.10.238.230">
    <property type="match status" value="1"/>
</dbReference>
<dbReference type="PANTHER" id="PTHR14095">
    <property type="entry name" value="PHOSPHATASE 2A REGULATORY SUBUNIT-RELATED"/>
    <property type="match status" value="1"/>
</dbReference>
<dbReference type="FunFam" id="1.10.238.230:FF:000001">
    <property type="entry name" value="Serine/threonine-protein phosphatase 2A regulatory subunit B'' subunit beta"/>
    <property type="match status" value="1"/>
</dbReference>
<dbReference type="PROSITE" id="PS50222">
    <property type="entry name" value="EF_HAND_2"/>
    <property type="match status" value="1"/>
</dbReference>
<gene>
    <name evidence="7" type="ORF">APLA_LOCUS10341</name>
    <name evidence="6" type="ORF">APLA_LOCUS526</name>
</gene>
<dbReference type="OrthoDB" id="5586at2759"/>
<dbReference type="PANTHER" id="PTHR14095:SF0">
    <property type="entry name" value="MIP22305P"/>
    <property type="match status" value="1"/>
</dbReference>
<keyword evidence="8" id="KW-1185">Reference proteome</keyword>
<feature type="region of interest" description="Disordered" evidence="4">
    <location>
        <begin position="694"/>
        <end position="719"/>
    </location>
</feature>
<keyword evidence="2" id="KW-0106">Calcium</keyword>
<dbReference type="InterPro" id="IPR041534">
    <property type="entry name" value="EF-hand_13"/>
</dbReference>